<comment type="caution">
    <text evidence="2">The sequence shown here is derived from an EMBL/GenBank/DDBJ whole genome shotgun (WGS) entry which is preliminary data.</text>
</comment>
<feature type="region of interest" description="Disordered" evidence="1">
    <location>
        <begin position="1"/>
        <end position="102"/>
    </location>
</feature>
<sequence>MKEEEPDTLKSGSLTLKKEDKMPSYKHTQPSSENKGNPTGRGQDKNSGAKPVNPGQTKAEHDRLKNKYTEGPEEKAASTGNVLKNNDNRNTDKPELDNGKYN</sequence>
<name>A0ABV1RZ39_9BACT</name>
<feature type="compositionally biased region" description="Basic and acidic residues" evidence="1">
    <location>
        <begin position="58"/>
        <end position="76"/>
    </location>
</feature>
<organism evidence="2 3">
    <name type="scientific">Pontibacter populi</name>
    <dbReference type="NCBI Taxonomy" id="890055"/>
    <lineage>
        <taxon>Bacteria</taxon>
        <taxon>Pseudomonadati</taxon>
        <taxon>Bacteroidota</taxon>
        <taxon>Cytophagia</taxon>
        <taxon>Cytophagales</taxon>
        <taxon>Hymenobacteraceae</taxon>
        <taxon>Pontibacter</taxon>
    </lineage>
</organism>
<protein>
    <submittedName>
        <fullName evidence="2">Uncharacterized protein</fullName>
    </submittedName>
</protein>
<gene>
    <name evidence="2" type="ORF">ABS362_18980</name>
</gene>
<evidence type="ECO:0000313" key="2">
    <source>
        <dbReference type="EMBL" id="MER2999645.1"/>
    </source>
</evidence>
<dbReference type="EMBL" id="JBEOKT010000029">
    <property type="protein sequence ID" value="MER2999645.1"/>
    <property type="molecule type" value="Genomic_DNA"/>
</dbReference>
<accession>A0ABV1RZ39</accession>
<dbReference type="Proteomes" id="UP001476807">
    <property type="component" value="Unassembled WGS sequence"/>
</dbReference>
<feature type="compositionally biased region" description="Polar residues" evidence="1">
    <location>
        <begin position="26"/>
        <end position="37"/>
    </location>
</feature>
<evidence type="ECO:0000256" key="1">
    <source>
        <dbReference type="SAM" id="MobiDB-lite"/>
    </source>
</evidence>
<feature type="compositionally biased region" description="Basic and acidic residues" evidence="1">
    <location>
        <begin position="86"/>
        <end position="102"/>
    </location>
</feature>
<reference evidence="2 3" key="1">
    <citation type="submission" date="2024-06" db="EMBL/GenBank/DDBJ databases">
        <title>Pontibacter populi HYL7-15.</title>
        <authorList>
            <person name="Kim M.K."/>
        </authorList>
    </citation>
    <scope>NUCLEOTIDE SEQUENCE [LARGE SCALE GENOMIC DNA]</scope>
    <source>
        <strain evidence="2 3">HYL7-15</strain>
    </source>
</reference>
<proteinExistence type="predicted"/>
<keyword evidence="3" id="KW-1185">Reference proteome</keyword>
<dbReference type="RefSeq" id="WP_350414557.1">
    <property type="nucleotide sequence ID" value="NZ_JBEOKT010000029.1"/>
</dbReference>
<evidence type="ECO:0000313" key="3">
    <source>
        <dbReference type="Proteomes" id="UP001476807"/>
    </source>
</evidence>